<dbReference type="AlphaFoldDB" id="A0A381J565"/>
<evidence type="ECO:0000313" key="2">
    <source>
        <dbReference type="Proteomes" id="UP000254664"/>
    </source>
</evidence>
<dbReference type="RefSeq" id="WP_115639964.1">
    <property type="nucleotide sequence ID" value="NZ_UFWZ01000001.1"/>
</dbReference>
<organism evidence="1 2">
    <name type="scientific">Clostridium putrefaciens</name>
    <dbReference type="NCBI Taxonomy" id="99675"/>
    <lineage>
        <taxon>Bacteria</taxon>
        <taxon>Bacillati</taxon>
        <taxon>Bacillota</taxon>
        <taxon>Clostridia</taxon>
        <taxon>Eubacteriales</taxon>
        <taxon>Clostridiaceae</taxon>
        <taxon>Clostridium</taxon>
    </lineage>
</organism>
<name>A0A381J565_9CLOT</name>
<dbReference type="OrthoDB" id="1907120at2"/>
<keyword evidence="2" id="KW-1185">Reference proteome</keyword>
<reference evidence="1 2" key="1">
    <citation type="submission" date="2018-06" db="EMBL/GenBank/DDBJ databases">
        <authorList>
            <consortium name="Pathogen Informatics"/>
            <person name="Doyle S."/>
        </authorList>
    </citation>
    <scope>NUCLEOTIDE SEQUENCE [LARGE SCALE GENOMIC DNA]</scope>
    <source>
        <strain evidence="1 2">NCTC9836</strain>
    </source>
</reference>
<gene>
    <name evidence="1" type="ORF">NCTC9836_00057</name>
</gene>
<dbReference type="EMBL" id="UFWZ01000001">
    <property type="protein sequence ID" value="SUY44910.1"/>
    <property type="molecule type" value="Genomic_DNA"/>
</dbReference>
<dbReference type="Proteomes" id="UP000254664">
    <property type="component" value="Unassembled WGS sequence"/>
</dbReference>
<protein>
    <submittedName>
        <fullName evidence="1">Uncharacterized protein</fullName>
    </submittedName>
</protein>
<sequence>MFKKIFTALIYLLVLIIFILAFKNALNKHKYTLSGLDEIIKYNCSLVMNVENKLYDYDNVKFFKSNYSSDNIITTNQIKVTNNEIKYCNYAITINQDYIFTYIDNKKSIFKIQSPLSDESRTFLLNSFFKNGVTDITVYPFKDTNKLCVQVERAYYFVDLLSKSIKHLDGGRFAILQVNLKENVIIIMKMDILEGYTYVFDENGEFICKFL</sequence>
<proteinExistence type="predicted"/>
<accession>A0A381J565</accession>
<evidence type="ECO:0000313" key="1">
    <source>
        <dbReference type="EMBL" id="SUY44910.1"/>
    </source>
</evidence>